<evidence type="ECO:0000256" key="1">
    <source>
        <dbReference type="ARBA" id="ARBA00022734"/>
    </source>
</evidence>
<dbReference type="SUPFAM" id="SSF49899">
    <property type="entry name" value="Concanavalin A-like lectins/glucanases"/>
    <property type="match status" value="1"/>
</dbReference>
<sequence>MKAGHAFHPAPLRFKSHAGETLSFSTTFVFAIVPQYSNFSANGMAFLVSPTINLSTPSRPST</sequence>
<proteinExistence type="predicted"/>
<dbReference type="Pfam" id="PF00139">
    <property type="entry name" value="Lectin_legB"/>
    <property type="match status" value="1"/>
</dbReference>
<organism evidence="3 4">
    <name type="scientific">Iris pallida</name>
    <name type="common">Sweet iris</name>
    <dbReference type="NCBI Taxonomy" id="29817"/>
    <lineage>
        <taxon>Eukaryota</taxon>
        <taxon>Viridiplantae</taxon>
        <taxon>Streptophyta</taxon>
        <taxon>Embryophyta</taxon>
        <taxon>Tracheophyta</taxon>
        <taxon>Spermatophyta</taxon>
        <taxon>Magnoliopsida</taxon>
        <taxon>Liliopsida</taxon>
        <taxon>Asparagales</taxon>
        <taxon>Iridaceae</taxon>
        <taxon>Iridoideae</taxon>
        <taxon>Irideae</taxon>
        <taxon>Iris</taxon>
    </lineage>
</organism>
<keyword evidence="3" id="KW-0418">Kinase</keyword>
<dbReference type="GO" id="GO:0016301">
    <property type="term" value="F:kinase activity"/>
    <property type="evidence" value="ECO:0007669"/>
    <property type="project" value="UniProtKB-KW"/>
</dbReference>
<dbReference type="Proteomes" id="UP001140949">
    <property type="component" value="Unassembled WGS sequence"/>
</dbReference>
<name>A0AAX6HP46_IRIPA</name>
<comment type="caution">
    <text evidence="3">The sequence shown here is derived from an EMBL/GenBank/DDBJ whole genome shotgun (WGS) entry which is preliminary data.</text>
</comment>
<reference evidence="3" key="2">
    <citation type="submission" date="2023-04" db="EMBL/GenBank/DDBJ databases">
        <authorList>
            <person name="Bruccoleri R.E."/>
            <person name="Oakeley E.J."/>
            <person name="Faust A.-M."/>
            <person name="Dessus-Babus S."/>
            <person name="Altorfer M."/>
            <person name="Burckhardt D."/>
            <person name="Oertli M."/>
            <person name="Naumann U."/>
            <person name="Petersen F."/>
            <person name="Wong J."/>
        </authorList>
    </citation>
    <scope>NUCLEOTIDE SEQUENCE</scope>
    <source>
        <strain evidence="3">GSM-AAB239-AS_SAM_17_03QT</strain>
        <tissue evidence="3">Leaf</tissue>
    </source>
</reference>
<evidence type="ECO:0000313" key="3">
    <source>
        <dbReference type="EMBL" id="KAJ6842085.1"/>
    </source>
</evidence>
<feature type="domain" description="Legume lectin" evidence="2">
    <location>
        <begin position="2"/>
        <end position="56"/>
    </location>
</feature>
<dbReference type="InterPro" id="IPR001220">
    <property type="entry name" value="Legume_lectin_dom"/>
</dbReference>
<keyword evidence="4" id="KW-1185">Reference proteome</keyword>
<accession>A0AAX6HP46</accession>
<gene>
    <name evidence="3" type="ORF">M6B38_303460</name>
</gene>
<dbReference type="AlphaFoldDB" id="A0AAX6HP46"/>
<dbReference type="Gene3D" id="2.60.120.200">
    <property type="match status" value="1"/>
</dbReference>
<dbReference type="GO" id="GO:0030246">
    <property type="term" value="F:carbohydrate binding"/>
    <property type="evidence" value="ECO:0007669"/>
    <property type="project" value="UniProtKB-KW"/>
</dbReference>
<evidence type="ECO:0000259" key="2">
    <source>
        <dbReference type="Pfam" id="PF00139"/>
    </source>
</evidence>
<dbReference type="InterPro" id="IPR013320">
    <property type="entry name" value="ConA-like_dom_sf"/>
</dbReference>
<keyword evidence="1" id="KW-0430">Lectin</keyword>
<keyword evidence="3" id="KW-0675">Receptor</keyword>
<reference evidence="3" key="1">
    <citation type="journal article" date="2023" name="GigaByte">
        <title>Genome assembly of the bearded iris, Iris pallida Lam.</title>
        <authorList>
            <person name="Bruccoleri R.E."/>
            <person name="Oakeley E.J."/>
            <person name="Faust A.M.E."/>
            <person name="Altorfer M."/>
            <person name="Dessus-Babus S."/>
            <person name="Burckhardt D."/>
            <person name="Oertli M."/>
            <person name="Naumann U."/>
            <person name="Petersen F."/>
            <person name="Wong J."/>
        </authorList>
    </citation>
    <scope>NUCLEOTIDE SEQUENCE</scope>
    <source>
        <strain evidence="3">GSM-AAB239-AS_SAM_17_03QT</strain>
    </source>
</reference>
<keyword evidence="3" id="KW-0808">Transferase</keyword>
<protein>
    <submittedName>
        <fullName evidence="3">L-type lectin-domain containing receptor kinase IV.2-like</fullName>
    </submittedName>
</protein>
<dbReference type="EMBL" id="JANAVB010008012">
    <property type="protein sequence ID" value="KAJ6842085.1"/>
    <property type="molecule type" value="Genomic_DNA"/>
</dbReference>
<evidence type="ECO:0000313" key="4">
    <source>
        <dbReference type="Proteomes" id="UP001140949"/>
    </source>
</evidence>